<proteinExistence type="predicted"/>
<keyword evidence="2" id="KW-1185">Reference proteome</keyword>
<dbReference type="EMBL" id="JASBWU010000011">
    <property type="protein sequence ID" value="KAJ9118181.1"/>
    <property type="molecule type" value="Genomic_DNA"/>
</dbReference>
<comment type="caution">
    <text evidence="1">The sequence shown here is derived from an EMBL/GenBank/DDBJ whole genome shotgun (WGS) entry which is preliminary data.</text>
</comment>
<name>A0ACC2X545_9TREE</name>
<accession>A0ACC2X545</accession>
<organism evidence="1 2">
    <name type="scientific">Naganishia vaughanmartiniae</name>
    <dbReference type="NCBI Taxonomy" id="1424756"/>
    <lineage>
        <taxon>Eukaryota</taxon>
        <taxon>Fungi</taxon>
        <taxon>Dikarya</taxon>
        <taxon>Basidiomycota</taxon>
        <taxon>Agaricomycotina</taxon>
        <taxon>Tremellomycetes</taxon>
        <taxon>Filobasidiales</taxon>
        <taxon>Filobasidiaceae</taxon>
        <taxon>Naganishia</taxon>
    </lineage>
</organism>
<evidence type="ECO:0000313" key="1">
    <source>
        <dbReference type="EMBL" id="KAJ9118181.1"/>
    </source>
</evidence>
<evidence type="ECO:0000313" key="2">
    <source>
        <dbReference type="Proteomes" id="UP001243375"/>
    </source>
</evidence>
<reference evidence="1" key="1">
    <citation type="submission" date="2023-04" db="EMBL/GenBank/DDBJ databases">
        <title>Draft Genome sequencing of Naganishia species isolated from polar environments using Oxford Nanopore Technology.</title>
        <authorList>
            <person name="Leo P."/>
            <person name="Venkateswaran K."/>
        </authorList>
    </citation>
    <scope>NUCLEOTIDE SEQUENCE</scope>
    <source>
        <strain evidence="1">MNA-CCFEE 5425</strain>
    </source>
</reference>
<protein>
    <submittedName>
        <fullName evidence="1">Uncharacterized protein</fullName>
    </submittedName>
</protein>
<gene>
    <name evidence="1" type="ORF">QFC22_004085</name>
</gene>
<sequence length="614" mass="65652">MAASNPAFAGLDEFVTTSIPYVTMDKLRQVIDVLNLQHRSTVGGAIKKAGKKADLVASVQDAVRAFKRQGNAVGYRAFKASWEAIINPWSSRPTPTFAKTAPTHGGGTLYAPPAAYSSYLGAGGYNYGGAYGGLPGAGSSHASSSTAPSYMNGGRPSSTTTYPLVAWKSTPGWKAIKALSDTYLLPAIEEGHASERRNKMATLMLSQADLDTVNTPTELGQPKKEIRLFCTSSDYYPTAIAAGDSVPLEFPYNSEITVDSKVVQFRKGLKGRANTAAPVPLDSAAHRLRAGQTNVSVTHVGPSLNKKTKEAKAMKASAAEDDIQLGSTKVSLKDPISYTRIINPARADFCSHVQCFDVAQWISVNETTPQYFQSILAMCPDTVDEVIIEPDGEWHTEDQKYASPGWRQAQKSESTAAAAAAGAGKANTPLDEKPQLDLDGDSFTNGTTNDNAGKSSENGRAGGSARMHEVVALDDSSDDEPIRRIAPRTIYTAPSSESRAREEASSVDRLLDTALYARSADSAGQSESTTAARTTATASDPIIDLTSTDDEDEDEDYSMPALPAWAADLPALARSDKRERSMSSLLEADDRHAMRRRLVEDSRDSSGESELVQA</sequence>
<dbReference type="Proteomes" id="UP001243375">
    <property type="component" value="Unassembled WGS sequence"/>
</dbReference>